<name>A0A4S4KPS8_9APHY</name>
<protein>
    <recommendedName>
        <fullName evidence="3">MHC class I antigen</fullName>
    </recommendedName>
</protein>
<comment type="caution">
    <text evidence="1">The sequence shown here is derived from an EMBL/GenBank/DDBJ whole genome shotgun (WGS) entry which is preliminary data.</text>
</comment>
<dbReference type="EMBL" id="SGPJ01000067">
    <property type="protein sequence ID" value="THG99837.1"/>
    <property type="molecule type" value="Genomic_DNA"/>
</dbReference>
<keyword evidence="2" id="KW-1185">Reference proteome</keyword>
<accession>A0A4S4KPS8</accession>
<dbReference type="InterPro" id="IPR032466">
    <property type="entry name" value="Metal_Hydrolase"/>
</dbReference>
<reference evidence="1 2" key="1">
    <citation type="submission" date="2019-02" db="EMBL/GenBank/DDBJ databases">
        <title>Genome sequencing of the rare red list fungi Phlebia centrifuga.</title>
        <authorList>
            <person name="Buettner E."/>
            <person name="Kellner H."/>
        </authorList>
    </citation>
    <scope>NUCLEOTIDE SEQUENCE [LARGE SCALE GENOMIC DNA]</scope>
    <source>
        <strain evidence="1 2">DSM 108282</strain>
    </source>
</reference>
<organism evidence="1 2">
    <name type="scientific">Hermanssonia centrifuga</name>
    <dbReference type="NCBI Taxonomy" id="98765"/>
    <lineage>
        <taxon>Eukaryota</taxon>
        <taxon>Fungi</taxon>
        <taxon>Dikarya</taxon>
        <taxon>Basidiomycota</taxon>
        <taxon>Agaricomycotina</taxon>
        <taxon>Agaricomycetes</taxon>
        <taxon>Polyporales</taxon>
        <taxon>Meruliaceae</taxon>
        <taxon>Hermanssonia</taxon>
    </lineage>
</organism>
<proteinExistence type="predicted"/>
<evidence type="ECO:0000313" key="1">
    <source>
        <dbReference type="EMBL" id="THG99837.1"/>
    </source>
</evidence>
<dbReference type="AlphaFoldDB" id="A0A4S4KPS8"/>
<evidence type="ECO:0000313" key="2">
    <source>
        <dbReference type="Proteomes" id="UP000309038"/>
    </source>
</evidence>
<dbReference type="Proteomes" id="UP000309038">
    <property type="component" value="Unassembled WGS sequence"/>
</dbReference>
<dbReference type="Gene3D" id="3.20.20.140">
    <property type="entry name" value="Metal-dependent hydrolases"/>
    <property type="match status" value="1"/>
</dbReference>
<dbReference type="SUPFAM" id="SSF51556">
    <property type="entry name" value="Metallo-dependent hydrolases"/>
    <property type="match status" value="1"/>
</dbReference>
<evidence type="ECO:0008006" key="3">
    <source>
        <dbReference type="Google" id="ProtNLM"/>
    </source>
</evidence>
<sequence length="79" mass="9007">MGLSFDFFQVLVASEVTGLVTLGELAVDSIKYSCLNNEEKEQALAKWERQWYEFLSWIVAEHQSHEVSKLGDTLSQPKT</sequence>
<gene>
    <name evidence="1" type="ORF">EW026_g2599</name>
</gene>